<dbReference type="Proteomes" id="UP001281761">
    <property type="component" value="Unassembled WGS sequence"/>
</dbReference>
<sequence length="193" mass="22008">MATVRTHLSPNSRKRCDGYISELLEDDWVGPCDLRGDCIFVRGTGTAIEATRKVIDCLQTLFSRVHENNRKDMMRCVYVLADLPPEHQLVLVESELLWLAWNHRFVLKSDAAKYLVHSFKQLLSQNDTPSPAVATVLLRQIQNRSFASDLDRMCNHQLPDIRECYERLRTFLGTIPTQGLIAVPSLPVNRSST</sequence>
<name>A0ABQ9WNV1_9EUKA</name>
<comment type="caution">
    <text evidence="1">The sequence shown here is derived from an EMBL/GenBank/DDBJ whole genome shotgun (WGS) entry which is preliminary data.</text>
</comment>
<evidence type="ECO:0000313" key="1">
    <source>
        <dbReference type="EMBL" id="KAK2941160.1"/>
    </source>
</evidence>
<dbReference type="EMBL" id="JARBJD010000542">
    <property type="protein sequence ID" value="KAK2941160.1"/>
    <property type="molecule type" value="Genomic_DNA"/>
</dbReference>
<accession>A0ABQ9WNV1</accession>
<gene>
    <name evidence="1" type="ORF">BLNAU_23925</name>
</gene>
<proteinExistence type="predicted"/>
<keyword evidence="2" id="KW-1185">Reference proteome</keyword>
<organism evidence="1 2">
    <name type="scientific">Blattamonas nauphoetae</name>
    <dbReference type="NCBI Taxonomy" id="2049346"/>
    <lineage>
        <taxon>Eukaryota</taxon>
        <taxon>Metamonada</taxon>
        <taxon>Preaxostyla</taxon>
        <taxon>Oxymonadida</taxon>
        <taxon>Blattamonas</taxon>
    </lineage>
</organism>
<protein>
    <submittedName>
        <fullName evidence="1">Uncharacterized protein</fullName>
    </submittedName>
</protein>
<reference evidence="1 2" key="1">
    <citation type="journal article" date="2022" name="bioRxiv">
        <title>Genomics of Preaxostyla Flagellates Illuminates Evolutionary Transitions and the Path Towards Mitochondrial Loss.</title>
        <authorList>
            <person name="Novak L.V.F."/>
            <person name="Treitli S.C."/>
            <person name="Pyrih J."/>
            <person name="Halakuc P."/>
            <person name="Pipaliya S.V."/>
            <person name="Vacek V."/>
            <person name="Brzon O."/>
            <person name="Soukal P."/>
            <person name="Eme L."/>
            <person name="Dacks J.B."/>
            <person name="Karnkowska A."/>
            <person name="Elias M."/>
            <person name="Hampl V."/>
        </authorList>
    </citation>
    <scope>NUCLEOTIDE SEQUENCE [LARGE SCALE GENOMIC DNA]</scope>
    <source>
        <strain evidence="1">NAU3</strain>
        <tissue evidence="1">Gut</tissue>
    </source>
</reference>
<evidence type="ECO:0000313" key="2">
    <source>
        <dbReference type="Proteomes" id="UP001281761"/>
    </source>
</evidence>